<keyword evidence="6" id="KW-0812">Transmembrane</keyword>
<keyword evidence="3" id="KW-0408">Iron</keyword>
<feature type="domain" description="Demeter RRM-fold" evidence="7">
    <location>
        <begin position="898"/>
        <end position="972"/>
    </location>
</feature>
<comment type="cofactor">
    <cofactor evidence="1">
        <name>[4Fe-4S] cluster</name>
        <dbReference type="ChEBI" id="CHEBI:49883"/>
    </cofactor>
</comment>
<reference evidence="8" key="1">
    <citation type="journal article" date="2018" name="DNA Res.">
        <title>Multiple hybrid de novo genome assembly of finger millet, an orphan allotetraploid crop.</title>
        <authorList>
            <person name="Hatakeyama M."/>
            <person name="Aluri S."/>
            <person name="Balachadran M.T."/>
            <person name="Sivarajan S.R."/>
            <person name="Patrignani A."/>
            <person name="Gruter S."/>
            <person name="Poveda L."/>
            <person name="Shimizu-Inatsugi R."/>
            <person name="Baeten J."/>
            <person name="Francoijs K.J."/>
            <person name="Nataraja K.N."/>
            <person name="Reddy Y.A.N."/>
            <person name="Phadnis S."/>
            <person name="Ravikumar R.L."/>
            <person name="Schlapbach R."/>
            <person name="Sreeman S.M."/>
            <person name="Shimizu K.K."/>
        </authorList>
    </citation>
    <scope>NUCLEOTIDE SEQUENCE</scope>
</reference>
<dbReference type="SUPFAM" id="SSF48150">
    <property type="entry name" value="DNA-glycosylase"/>
    <property type="match status" value="1"/>
</dbReference>
<feature type="compositionally biased region" description="Basic and acidic residues" evidence="5">
    <location>
        <begin position="121"/>
        <end position="130"/>
    </location>
</feature>
<feature type="compositionally biased region" description="Basic and acidic residues" evidence="5">
    <location>
        <begin position="230"/>
        <end position="239"/>
    </location>
</feature>
<organism evidence="8 9">
    <name type="scientific">Eleusine coracana subsp. coracana</name>
    <dbReference type="NCBI Taxonomy" id="191504"/>
    <lineage>
        <taxon>Eukaryota</taxon>
        <taxon>Viridiplantae</taxon>
        <taxon>Streptophyta</taxon>
        <taxon>Embryophyta</taxon>
        <taxon>Tracheophyta</taxon>
        <taxon>Spermatophyta</taxon>
        <taxon>Magnoliopsida</taxon>
        <taxon>Liliopsida</taxon>
        <taxon>Poales</taxon>
        <taxon>Poaceae</taxon>
        <taxon>PACMAD clade</taxon>
        <taxon>Chloridoideae</taxon>
        <taxon>Cynodonteae</taxon>
        <taxon>Eleusininae</taxon>
        <taxon>Eleusine</taxon>
    </lineage>
</organism>
<feature type="region of interest" description="Disordered" evidence="5">
    <location>
        <begin position="1"/>
        <end position="25"/>
    </location>
</feature>
<dbReference type="GO" id="GO:0141166">
    <property type="term" value="P:chromosomal 5-methylcytosine DNA demethylation pathway"/>
    <property type="evidence" value="ECO:0007669"/>
    <property type="project" value="InterPro"/>
</dbReference>
<feature type="transmembrane region" description="Helical" evidence="6">
    <location>
        <begin position="1002"/>
        <end position="1032"/>
    </location>
</feature>
<dbReference type="Gene3D" id="1.10.1670.10">
    <property type="entry name" value="Helix-hairpin-Helix base-excision DNA repair enzymes (C-terminal)"/>
    <property type="match status" value="1"/>
</dbReference>
<dbReference type="InterPro" id="IPR023170">
    <property type="entry name" value="HhH_base_excis_C"/>
</dbReference>
<keyword evidence="2" id="KW-0479">Metal-binding</keyword>
<keyword evidence="6" id="KW-1133">Transmembrane helix</keyword>
<dbReference type="GO" id="GO:0051536">
    <property type="term" value="F:iron-sulfur cluster binding"/>
    <property type="evidence" value="ECO:0007669"/>
    <property type="project" value="UniProtKB-KW"/>
</dbReference>
<gene>
    <name evidence="8" type="primary">gb08553</name>
    <name evidence="8" type="ORF">PR202_gb08553</name>
</gene>
<reference evidence="8" key="2">
    <citation type="submission" date="2021-12" db="EMBL/GenBank/DDBJ databases">
        <title>Resequencing data analysis of finger millet.</title>
        <authorList>
            <person name="Hatakeyama M."/>
            <person name="Aluri S."/>
            <person name="Balachadran M.T."/>
            <person name="Sivarajan S.R."/>
            <person name="Poveda L."/>
            <person name="Shimizu-Inatsugi R."/>
            <person name="Schlapbach R."/>
            <person name="Sreeman S.M."/>
            <person name="Shimizu K.K."/>
        </authorList>
    </citation>
    <scope>NUCLEOTIDE SEQUENCE</scope>
</reference>
<dbReference type="InterPro" id="IPR011257">
    <property type="entry name" value="DNA_glycosylase"/>
</dbReference>
<feature type="compositionally biased region" description="Basic and acidic residues" evidence="5">
    <location>
        <begin position="1"/>
        <end position="11"/>
    </location>
</feature>
<dbReference type="GO" id="GO:0046872">
    <property type="term" value="F:metal ion binding"/>
    <property type="evidence" value="ECO:0007669"/>
    <property type="project" value="UniProtKB-KW"/>
</dbReference>
<dbReference type="GO" id="GO:0006281">
    <property type="term" value="P:DNA repair"/>
    <property type="evidence" value="ECO:0007669"/>
    <property type="project" value="InterPro"/>
</dbReference>
<accession>A0AAV5EF92</accession>
<proteinExistence type="predicted"/>
<keyword evidence="9" id="KW-1185">Reference proteome</keyword>
<evidence type="ECO:0000256" key="3">
    <source>
        <dbReference type="ARBA" id="ARBA00023004"/>
    </source>
</evidence>
<evidence type="ECO:0000256" key="2">
    <source>
        <dbReference type="ARBA" id="ARBA00022723"/>
    </source>
</evidence>
<dbReference type="Pfam" id="PF15628">
    <property type="entry name" value="RRM_DME"/>
    <property type="match status" value="1"/>
</dbReference>
<evidence type="ECO:0000256" key="6">
    <source>
        <dbReference type="SAM" id="Phobius"/>
    </source>
</evidence>
<name>A0AAV5EF92_ELECO</name>
<evidence type="ECO:0000256" key="4">
    <source>
        <dbReference type="ARBA" id="ARBA00023014"/>
    </source>
</evidence>
<feature type="region of interest" description="Disordered" evidence="5">
    <location>
        <begin position="62"/>
        <end position="243"/>
    </location>
</feature>
<feature type="compositionally biased region" description="Polar residues" evidence="5">
    <location>
        <begin position="88"/>
        <end position="104"/>
    </location>
</feature>
<dbReference type="AlphaFoldDB" id="A0AAV5EF92"/>
<keyword evidence="6" id="KW-0472">Membrane</keyword>
<feature type="region of interest" description="Disordered" evidence="5">
    <location>
        <begin position="973"/>
        <end position="994"/>
    </location>
</feature>
<dbReference type="EMBL" id="BQKI01000075">
    <property type="protein sequence ID" value="GJN21105.1"/>
    <property type="molecule type" value="Genomic_DNA"/>
</dbReference>
<evidence type="ECO:0000256" key="5">
    <source>
        <dbReference type="SAM" id="MobiDB-lite"/>
    </source>
</evidence>
<evidence type="ECO:0000313" key="9">
    <source>
        <dbReference type="Proteomes" id="UP001054889"/>
    </source>
</evidence>
<sequence>MAAVAEAEKAADLGPQLGISPATPDIVQKLPRQSGISGADGSCCTALFTAVPAPELELAGCSKTDSDEFSSEPSQSAHVSPHKVENDGCSSAPSSIKGLSQSSLVGPAKVESCEFNSVPSPDREQSRSVPEDFGELDCTVSTQDSSTLQGQEHEFSGRMAQQWGKDLASDSDPSANDTVPTPDKVEPTPRRWRKKSTKGVPRFKVMKDKILKPKTTPKESTPGKVKKKKLQEDNSERVGTDTSNVTRRKLNLDSSGNEMCFSRTTLMGNLRCLAKSHGVQDDPCARTRSKRGKKRKFMIFKLQERGQLAMVPYQSTQTNASSSVLVPLKGFTQLDIVRQGSQLQKLHTKVLGLDEDTLQVYDVLRKWDESDSESFEGFDIGSGPKWDERRHVLEKCVDVFIATMHDLLGPRKFSQWGGSVIDSVVGTFLTQNVADNLSSNAFMNLAAKFPPSKACRKAEECSNVLPLINGLEENLDSEEEDGHDKEIKGPYGREYRTVVESFIADMKQKDMSTLEKDHLMNLVKDKSGNPICTERTLRKFIDTLKPKVTSEWDSLREEACRKGYNYRSGEIKDAVDWKTVLHAPTLKVAKCIAVRGQHYLMACRIQTIPEWRVSSLDYPNLLGIKGLVVVVVLSFLFNRVGRERSLWCMAGATLLRETLIWSLSIPICGGVVILGLGDKSVDCIRLLSLRHKAFPVDVNVARIVTRLGWVKLQPVEGSAEFHLVHLYPVMRDVQRYLWPRLCKIDKEKLTAEKQPIHNCEPIIEVPPSPEHEYEEVHNQLEESYEDDLCDLEDIVPEGVHYDAEIDLTSSNHVVNNHSWTPNYGKDLVLINPQCSFGRNKKLKNIGRIRTEHNAYVLPDDHLIIDGHFEDRVPEDPSPYLLVVISCPDDYTVKGTILVFADHQSSRFPISVPRDCLWNLKRCIVYFGSSIHSITKGQTRQEIEDCYKKGYICVRGFDRATRQPKRICGTLHATNSEKKEGKGSPAKKAKTSPKARNDEEHQLVFVSMALGVLVNLVLCLVCSCVELVTVVLLRGLASLLVAFVQLIRLPGQAGGAAIEATRGAIDAAAELVLGVVWDVASAVVSAFLEFLWSVVTGGAELVISTVTELLETARDGSEEAAKLLAAALEGAVEAVTGMVAKLVESYVESLRLVVDNLT</sequence>
<evidence type="ECO:0000259" key="7">
    <source>
        <dbReference type="Pfam" id="PF15628"/>
    </source>
</evidence>
<evidence type="ECO:0000313" key="8">
    <source>
        <dbReference type="EMBL" id="GJN21105.1"/>
    </source>
</evidence>
<evidence type="ECO:0000256" key="1">
    <source>
        <dbReference type="ARBA" id="ARBA00001966"/>
    </source>
</evidence>
<dbReference type="PANTHER" id="PTHR46213">
    <property type="entry name" value="TRANSCRIPTIONAL ACTIVATOR DEMETER"/>
    <property type="match status" value="1"/>
</dbReference>
<feature type="compositionally biased region" description="Polar residues" evidence="5">
    <location>
        <begin position="139"/>
        <end position="150"/>
    </location>
</feature>
<keyword evidence="4" id="KW-0411">Iron-sulfur</keyword>
<dbReference type="PANTHER" id="PTHR46213:SF4">
    <property type="entry name" value="OS02G0496500 PROTEIN"/>
    <property type="match status" value="1"/>
</dbReference>
<dbReference type="InterPro" id="IPR044811">
    <property type="entry name" value="DME/ROS1"/>
</dbReference>
<protein>
    <recommendedName>
        <fullName evidence="7">Demeter RRM-fold domain-containing protein</fullName>
    </recommendedName>
</protein>
<dbReference type="GO" id="GO:0019104">
    <property type="term" value="F:DNA N-glycosylase activity"/>
    <property type="evidence" value="ECO:0007669"/>
    <property type="project" value="InterPro"/>
</dbReference>
<dbReference type="InterPro" id="IPR028925">
    <property type="entry name" value="RRM_DME"/>
</dbReference>
<dbReference type="Proteomes" id="UP001054889">
    <property type="component" value="Unassembled WGS sequence"/>
</dbReference>
<dbReference type="GO" id="GO:0035514">
    <property type="term" value="F:DNA demethylase activity"/>
    <property type="evidence" value="ECO:0007669"/>
    <property type="project" value="InterPro"/>
</dbReference>
<comment type="caution">
    <text evidence="8">The sequence shown here is derived from an EMBL/GenBank/DDBJ whole genome shotgun (WGS) entry which is preliminary data.</text>
</comment>